<dbReference type="InterPro" id="IPR021450">
    <property type="entry name" value="DUF3100"/>
</dbReference>
<comment type="caution">
    <text evidence="2">The sequence shown here is derived from an EMBL/GenBank/DDBJ whole genome shotgun (WGS) entry which is preliminary data.</text>
</comment>
<sequence length="453" mass="47556">MSTRGSVGRGDWVVAIGVSVLVSALAVLVGEHKFRVGPAAIVLFPLVWVVLMGAVVGLQRWLPLRGSTRSAGEALIPVGMVLFLALLGTGIGPSIGMVEEVGPALLMQEVGQLFGTIILALPIAVLLGMGRAAIGATWAIDRESYLAYAIDRFGTSSPEYRGVFGVWILGSMFGAVFISLITSVLGGTGWYHPLSLALALGVGSTSMMLGGVGALSLLYPDQAVEIAALAALSNLVTNIVGFYAGVFIGLPSARRLYSFWCRVFRRPAPEIEEARLVARGRVPEGDASVRVKEEAAGRAEVERPQDPDIPKGWRPGVTAYLFAGAAGLLLNWLGTGGFHPRDAAGMAVLLLMTGIAIFLAGKVKAIPATVWVLALATLVTTPISPVAGVIADLVQDLDVLLIGLPQLALVGMTMGRDRTAFMQLSWKIVVAAVLTFTTTIVASATLAELFIHH</sequence>
<feature type="transmembrane region" description="Helical" evidence="1">
    <location>
        <begin position="160"/>
        <end position="185"/>
    </location>
</feature>
<feature type="transmembrane region" description="Helical" evidence="1">
    <location>
        <begin position="12"/>
        <end position="29"/>
    </location>
</feature>
<proteinExistence type="predicted"/>
<dbReference type="EMBL" id="WWHY01000001">
    <property type="protein sequence ID" value="MYR30836.1"/>
    <property type="molecule type" value="Genomic_DNA"/>
</dbReference>
<protein>
    <submittedName>
        <fullName evidence="2">DUF3100 domain-containing protein</fullName>
    </submittedName>
</protein>
<feature type="transmembrane region" description="Helical" evidence="1">
    <location>
        <begin position="41"/>
        <end position="62"/>
    </location>
</feature>
<keyword evidence="1" id="KW-0812">Transmembrane</keyword>
<evidence type="ECO:0000256" key="1">
    <source>
        <dbReference type="SAM" id="Phobius"/>
    </source>
</evidence>
<feature type="transmembrane region" description="Helical" evidence="1">
    <location>
        <begin position="197"/>
        <end position="220"/>
    </location>
</feature>
<evidence type="ECO:0000313" key="3">
    <source>
        <dbReference type="Proteomes" id="UP000467124"/>
    </source>
</evidence>
<keyword evidence="1" id="KW-0472">Membrane</keyword>
<dbReference type="AlphaFoldDB" id="A0A7K2ILT4"/>
<accession>A0A7K2ILT4</accession>
<reference evidence="2 3" key="1">
    <citation type="journal article" date="2019" name="Nat. Commun.">
        <title>The antimicrobial potential of Streptomyces from insect microbiomes.</title>
        <authorList>
            <person name="Chevrette M.G."/>
            <person name="Carlson C.M."/>
            <person name="Ortega H.E."/>
            <person name="Thomas C."/>
            <person name="Ananiev G.E."/>
            <person name="Barns K.J."/>
            <person name="Book A.J."/>
            <person name="Cagnazzo J."/>
            <person name="Carlos C."/>
            <person name="Flanigan W."/>
            <person name="Grubbs K.J."/>
            <person name="Horn H.A."/>
            <person name="Hoffmann F.M."/>
            <person name="Klassen J.L."/>
            <person name="Knack J.J."/>
            <person name="Lewin G.R."/>
            <person name="McDonald B.R."/>
            <person name="Muller L."/>
            <person name="Melo W.G.P."/>
            <person name="Pinto-Tomas A.A."/>
            <person name="Schmitz A."/>
            <person name="Wendt-Pienkowski E."/>
            <person name="Wildman S."/>
            <person name="Zhao M."/>
            <person name="Zhang F."/>
            <person name="Bugni T.S."/>
            <person name="Andes D.R."/>
            <person name="Pupo M.T."/>
            <person name="Currie C.R."/>
        </authorList>
    </citation>
    <scope>NUCLEOTIDE SEQUENCE [LARGE SCALE GENOMIC DNA]</scope>
    <source>
        <strain evidence="2 3">SID5840</strain>
    </source>
</reference>
<feature type="transmembrane region" description="Helical" evidence="1">
    <location>
        <begin position="368"/>
        <end position="391"/>
    </location>
</feature>
<feature type="transmembrane region" description="Helical" evidence="1">
    <location>
        <begin position="343"/>
        <end position="361"/>
    </location>
</feature>
<feature type="transmembrane region" description="Helical" evidence="1">
    <location>
        <begin position="74"/>
        <end position="92"/>
    </location>
</feature>
<name>A0A7K2ILT4_9ACTN</name>
<feature type="transmembrane region" description="Helical" evidence="1">
    <location>
        <begin position="226"/>
        <end position="250"/>
    </location>
</feature>
<feature type="transmembrane region" description="Helical" evidence="1">
    <location>
        <begin position="113"/>
        <end position="140"/>
    </location>
</feature>
<dbReference type="Pfam" id="PF11299">
    <property type="entry name" value="DUF3100"/>
    <property type="match status" value="1"/>
</dbReference>
<feature type="transmembrane region" description="Helical" evidence="1">
    <location>
        <begin position="428"/>
        <end position="451"/>
    </location>
</feature>
<keyword evidence="1" id="KW-1133">Transmembrane helix</keyword>
<dbReference type="Proteomes" id="UP000467124">
    <property type="component" value="Unassembled WGS sequence"/>
</dbReference>
<dbReference type="RefSeq" id="WP_161110020.1">
    <property type="nucleotide sequence ID" value="NZ_JBHYPC010000003.1"/>
</dbReference>
<gene>
    <name evidence="2" type="ORF">GTW20_00785</name>
</gene>
<organism evidence="2 3">
    <name type="scientific">Nocardiopsis alba</name>
    <dbReference type="NCBI Taxonomy" id="53437"/>
    <lineage>
        <taxon>Bacteria</taxon>
        <taxon>Bacillati</taxon>
        <taxon>Actinomycetota</taxon>
        <taxon>Actinomycetes</taxon>
        <taxon>Streptosporangiales</taxon>
        <taxon>Nocardiopsidaceae</taxon>
        <taxon>Nocardiopsis</taxon>
    </lineage>
</organism>
<evidence type="ECO:0000313" key="2">
    <source>
        <dbReference type="EMBL" id="MYR30836.1"/>
    </source>
</evidence>